<evidence type="ECO:0000313" key="2">
    <source>
        <dbReference type="EMBL" id="KAK6914601.1"/>
    </source>
</evidence>
<evidence type="ECO:0000256" key="1">
    <source>
        <dbReference type="SAM" id="Phobius"/>
    </source>
</evidence>
<reference evidence="2 3" key="1">
    <citation type="submission" date="2023-12" db="EMBL/GenBank/DDBJ databases">
        <title>A high-quality genome assembly for Dillenia turbinata (Dilleniales).</title>
        <authorList>
            <person name="Chanderbali A."/>
        </authorList>
    </citation>
    <scope>NUCLEOTIDE SEQUENCE [LARGE SCALE GENOMIC DNA]</scope>
    <source>
        <strain evidence="2">LSX21</strain>
        <tissue evidence="2">Leaf</tissue>
    </source>
</reference>
<gene>
    <name evidence="2" type="ORF">RJ641_021922</name>
</gene>
<name>A0AAN8UMN8_9MAGN</name>
<comment type="caution">
    <text evidence="2">The sequence shown here is derived from an EMBL/GenBank/DDBJ whole genome shotgun (WGS) entry which is preliminary data.</text>
</comment>
<feature type="transmembrane region" description="Helical" evidence="1">
    <location>
        <begin position="77"/>
        <end position="102"/>
    </location>
</feature>
<protein>
    <submittedName>
        <fullName evidence="2">Uncharacterized protein</fullName>
    </submittedName>
</protein>
<dbReference type="AlphaFoldDB" id="A0AAN8UMN8"/>
<evidence type="ECO:0000313" key="3">
    <source>
        <dbReference type="Proteomes" id="UP001370490"/>
    </source>
</evidence>
<keyword evidence="1" id="KW-0812">Transmembrane</keyword>
<dbReference type="Proteomes" id="UP001370490">
    <property type="component" value="Unassembled WGS sequence"/>
</dbReference>
<proteinExistence type="predicted"/>
<dbReference type="EMBL" id="JBAMMX010000026">
    <property type="protein sequence ID" value="KAK6914601.1"/>
    <property type="molecule type" value="Genomic_DNA"/>
</dbReference>
<organism evidence="2 3">
    <name type="scientific">Dillenia turbinata</name>
    <dbReference type="NCBI Taxonomy" id="194707"/>
    <lineage>
        <taxon>Eukaryota</taxon>
        <taxon>Viridiplantae</taxon>
        <taxon>Streptophyta</taxon>
        <taxon>Embryophyta</taxon>
        <taxon>Tracheophyta</taxon>
        <taxon>Spermatophyta</taxon>
        <taxon>Magnoliopsida</taxon>
        <taxon>eudicotyledons</taxon>
        <taxon>Gunneridae</taxon>
        <taxon>Pentapetalae</taxon>
        <taxon>Dilleniales</taxon>
        <taxon>Dilleniaceae</taxon>
        <taxon>Dillenia</taxon>
    </lineage>
</organism>
<dbReference type="PANTHER" id="PTHR31515:SF2">
    <property type="entry name" value="TRANSMEMBRANE PROTEIN"/>
    <property type="match status" value="1"/>
</dbReference>
<sequence length="264" mass="29971">MLQACMLIVYGRCKFQYFGSFMGINYLLTSIIRQRLSLTWLLLSNQSHCPGKAICSAMENHFCGTYSLNWRAFGLHFLLGIAALAATLEHLLVCFPFILFTVKHMKLQLSISLDKDGGLDTVMGCNLSSIISKSSHISHFQSDTIARSYIITNLEFVSWSWNRHVSAVSGKLRYVDAMRLFFIFTSIERLDTVMGCNPSSIISKSSHISHFQSDTIARSYIITNLEFVSWSWNRHVSAVSGKLRYVDAMRLLIGDKGLNIMWKK</sequence>
<accession>A0AAN8UMN8</accession>
<keyword evidence="3" id="KW-1185">Reference proteome</keyword>
<dbReference type="PANTHER" id="PTHR31515">
    <property type="entry name" value="TRANSMEMBRANE PROTEIN-RELATED"/>
    <property type="match status" value="1"/>
</dbReference>
<keyword evidence="1" id="KW-1133">Transmembrane helix</keyword>
<keyword evidence="1" id="KW-0472">Membrane</keyword>